<accession>A0A8S9R0Z1</accession>
<reference evidence="1" key="1">
    <citation type="submission" date="2019-12" db="EMBL/GenBank/DDBJ databases">
        <title>Genome sequencing and annotation of Brassica cretica.</title>
        <authorList>
            <person name="Studholme D.J."/>
            <person name="Sarris P."/>
        </authorList>
    </citation>
    <scope>NUCLEOTIDE SEQUENCE</scope>
    <source>
        <strain evidence="1">PFS-109/04</strain>
        <tissue evidence="1">Leaf</tissue>
    </source>
</reference>
<dbReference type="EMBL" id="QGKX02000996">
    <property type="protein sequence ID" value="KAF3558363.1"/>
    <property type="molecule type" value="Genomic_DNA"/>
</dbReference>
<evidence type="ECO:0000313" key="1">
    <source>
        <dbReference type="EMBL" id="KAF3558363.1"/>
    </source>
</evidence>
<organism evidence="1 2">
    <name type="scientific">Brassica cretica</name>
    <name type="common">Mustard</name>
    <dbReference type="NCBI Taxonomy" id="69181"/>
    <lineage>
        <taxon>Eukaryota</taxon>
        <taxon>Viridiplantae</taxon>
        <taxon>Streptophyta</taxon>
        <taxon>Embryophyta</taxon>
        <taxon>Tracheophyta</taxon>
        <taxon>Spermatophyta</taxon>
        <taxon>Magnoliopsida</taxon>
        <taxon>eudicotyledons</taxon>
        <taxon>Gunneridae</taxon>
        <taxon>Pentapetalae</taxon>
        <taxon>rosids</taxon>
        <taxon>malvids</taxon>
        <taxon>Brassicales</taxon>
        <taxon>Brassicaceae</taxon>
        <taxon>Brassiceae</taxon>
        <taxon>Brassica</taxon>
    </lineage>
</organism>
<dbReference type="Proteomes" id="UP000712600">
    <property type="component" value="Unassembled WGS sequence"/>
</dbReference>
<sequence>MGRNLESGECKSKKMQSCGREAEASIKGGSSLLEAELQFSDLHVMCCSYRSSLADKRTATINPKKCSKLQPV</sequence>
<dbReference type="AlphaFoldDB" id="A0A8S9R0Z1"/>
<comment type="caution">
    <text evidence="1">The sequence shown here is derived from an EMBL/GenBank/DDBJ whole genome shotgun (WGS) entry which is preliminary data.</text>
</comment>
<proteinExistence type="predicted"/>
<name>A0A8S9R0Z1_BRACR</name>
<protein>
    <submittedName>
        <fullName evidence="1">Uncharacterized protein</fullName>
    </submittedName>
</protein>
<evidence type="ECO:0000313" key="2">
    <source>
        <dbReference type="Proteomes" id="UP000712600"/>
    </source>
</evidence>
<gene>
    <name evidence="1" type="ORF">F2Q69_00015250</name>
</gene>